<dbReference type="RefSeq" id="WP_238721753.1">
    <property type="nucleotide sequence ID" value="NZ_JAHQCW010000016.1"/>
</dbReference>
<organism evidence="2 3">
    <name type="scientific">Diplocloster agilis</name>
    <dbReference type="NCBI Taxonomy" id="2850323"/>
    <lineage>
        <taxon>Bacteria</taxon>
        <taxon>Bacillati</taxon>
        <taxon>Bacillota</taxon>
        <taxon>Clostridia</taxon>
        <taxon>Lachnospirales</taxon>
        <taxon>Lachnospiraceae</taxon>
        <taxon>Diplocloster</taxon>
    </lineage>
</organism>
<feature type="non-terminal residue" evidence="2">
    <location>
        <position position="43"/>
    </location>
</feature>
<protein>
    <submittedName>
        <fullName evidence="2">Helix-turn-helix domain-containing protein</fullName>
    </submittedName>
</protein>
<dbReference type="Proteomes" id="UP000712157">
    <property type="component" value="Unassembled WGS sequence"/>
</dbReference>
<dbReference type="Pfam" id="PF13936">
    <property type="entry name" value="HTH_38"/>
    <property type="match status" value="1"/>
</dbReference>
<dbReference type="EMBL" id="JAHQCW010000016">
    <property type="protein sequence ID" value="MBU9737111.1"/>
    <property type="molecule type" value="Genomic_DNA"/>
</dbReference>
<reference evidence="2" key="1">
    <citation type="submission" date="2021-06" db="EMBL/GenBank/DDBJ databases">
        <title>Description of novel taxa of the family Lachnospiraceae.</title>
        <authorList>
            <person name="Chaplin A.V."/>
            <person name="Sokolova S.R."/>
            <person name="Pikina A.P."/>
            <person name="Korzhanova M."/>
            <person name="Belova V."/>
            <person name="Korostin D."/>
            <person name="Efimov B.A."/>
        </authorList>
    </citation>
    <scope>NUCLEOTIDE SEQUENCE</scope>
    <source>
        <strain evidence="2">ASD5720</strain>
    </source>
</reference>
<name>A0A949JZK0_9FIRM</name>
<evidence type="ECO:0000313" key="2">
    <source>
        <dbReference type="EMBL" id="MBU9737111.1"/>
    </source>
</evidence>
<dbReference type="InterPro" id="IPR025246">
    <property type="entry name" value="IS30-like_HTH"/>
</dbReference>
<accession>A0A949JZK0</accession>
<gene>
    <name evidence="2" type="ORF">KTH89_11210</name>
</gene>
<evidence type="ECO:0000259" key="1">
    <source>
        <dbReference type="Pfam" id="PF13936"/>
    </source>
</evidence>
<keyword evidence="3" id="KW-1185">Reference proteome</keyword>
<dbReference type="AlphaFoldDB" id="A0A949JZK0"/>
<comment type="caution">
    <text evidence="2">The sequence shown here is derived from an EMBL/GenBank/DDBJ whole genome shotgun (WGS) entry which is preliminary data.</text>
</comment>
<sequence length="43" mass="4968">MSKKRIYDQKRLTTSQRIHIEKGLNDGLSFAAIARKLEKHPST</sequence>
<evidence type="ECO:0000313" key="3">
    <source>
        <dbReference type="Proteomes" id="UP000712157"/>
    </source>
</evidence>
<feature type="domain" description="Transposase IS30-like HTH" evidence="1">
    <location>
        <begin position="9"/>
        <end position="43"/>
    </location>
</feature>
<proteinExistence type="predicted"/>